<evidence type="ECO:0000313" key="1">
    <source>
        <dbReference type="EMBL" id="MBS2099446.1"/>
    </source>
</evidence>
<dbReference type="RefSeq" id="WP_212216688.1">
    <property type="nucleotide sequence ID" value="NZ_JAGUCO010000011.1"/>
</dbReference>
<proteinExistence type="predicted"/>
<dbReference type="Proteomes" id="UP000708576">
    <property type="component" value="Unassembled WGS sequence"/>
</dbReference>
<keyword evidence="2" id="KW-1185">Reference proteome</keyword>
<gene>
    <name evidence="1" type="ORF">KEM10_14215</name>
</gene>
<dbReference type="EMBL" id="JAGUCO010000011">
    <property type="protein sequence ID" value="MBS2099446.1"/>
    <property type="molecule type" value="Genomic_DNA"/>
</dbReference>
<accession>A0ABS5JYQ4</accession>
<evidence type="ECO:0000313" key="2">
    <source>
        <dbReference type="Proteomes" id="UP000708576"/>
    </source>
</evidence>
<organism evidence="1 2">
    <name type="scientific">Carboxylicivirga linearis</name>
    <dbReference type="NCBI Taxonomy" id="1628157"/>
    <lineage>
        <taxon>Bacteria</taxon>
        <taxon>Pseudomonadati</taxon>
        <taxon>Bacteroidota</taxon>
        <taxon>Bacteroidia</taxon>
        <taxon>Marinilabiliales</taxon>
        <taxon>Marinilabiliaceae</taxon>
        <taxon>Carboxylicivirga</taxon>
    </lineage>
</organism>
<comment type="caution">
    <text evidence="1">The sequence shown here is derived from an EMBL/GenBank/DDBJ whole genome shotgun (WGS) entry which is preliminary data.</text>
</comment>
<protein>
    <submittedName>
        <fullName evidence="1">Uncharacterized protein</fullName>
    </submittedName>
</protein>
<sequence length="85" mass="9726">MEFELNVQNRIKEVTLPDGTSKVKIGVSRSNCKDVLLEVIDQEGKAKGKPLEKWLPEIKSKSMKGLRFMMNDFSTKPIKITIDFK</sequence>
<reference evidence="1 2" key="1">
    <citation type="journal article" date="2015" name="Int. J. Syst. Evol. Microbiol.">
        <title>Carboxylicivirga linearis sp. nov., isolated from a sea cucumber culture pond.</title>
        <authorList>
            <person name="Wang F.Q."/>
            <person name="Zhou Y.X."/>
            <person name="Lin X.Z."/>
            <person name="Chen G.J."/>
            <person name="Du Z.J."/>
        </authorList>
    </citation>
    <scope>NUCLEOTIDE SEQUENCE [LARGE SCALE GENOMIC DNA]</scope>
    <source>
        <strain evidence="1 2">FB218</strain>
    </source>
</reference>
<name>A0ABS5JYQ4_9BACT</name>